<evidence type="ECO:0000256" key="2">
    <source>
        <dbReference type="ARBA" id="ARBA00016161"/>
    </source>
</evidence>
<dbReference type="OrthoDB" id="10066125at2759"/>
<feature type="region of interest" description="Disordered" evidence="3">
    <location>
        <begin position="1"/>
        <end position="299"/>
    </location>
</feature>
<dbReference type="InterPro" id="IPR028124">
    <property type="entry name" value="SMAP_dom"/>
</dbReference>
<organism evidence="5 6">
    <name type="scientific">Coniochaeta pulveracea</name>
    <dbReference type="NCBI Taxonomy" id="177199"/>
    <lineage>
        <taxon>Eukaryota</taxon>
        <taxon>Fungi</taxon>
        <taxon>Dikarya</taxon>
        <taxon>Ascomycota</taxon>
        <taxon>Pezizomycotina</taxon>
        <taxon>Sordariomycetes</taxon>
        <taxon>Sordariomycetidae</taxon>
        <taxon>Coniochaetales</taxon>
        <taxon>Coniochaetaceae</taxon>
        <taxon>Coniochaeta</taxon>
    </lineage>
</organism>
<dbReference type="Proteomes" id="UP000275385">
    <property type="component" value="Unassembled WGS sequence"/>
</dbReference>
<keyword evidence="6" id="KW-1185">Reference proteome</keyword>
<dbReference type="PANTHER" id="PTHR22175:SF0">
    <property type="entry name" value="SMALL ACIDIC PROTEIN"/>
    <property type="match status" value="1"/>
</dbReference>
<dbReference type="AlphaFoldDB" id="A0A420Y1Z1"/>
<evidence type="ECO:0000313" key="6">
    <source>
        <dbReference type="Proteomes" id="UP000275385"/>
    </source>
</evidence>
<feature type="domain" description="Small acidic protein-like" evidence="4">
    <location>
        <begin position="304"/>
        <end position="374"/>
    </location>
</feature>
<gene>
    <name evidence="5" type="ORF">DL546_004081</name>
</gene>
<comment type="caution">
    <text evidence="5">The sequence shown here is derived from an EMBL/GenBank/DDBJ whole genome shotgun (WGS) entry which is preliminary data.</text>
</comment>
<dbReference type="EMBL" id="QVQW01000066">
    <property type="protein sequence ID" value="RKU41887.1"/>
    <property type="molecule type" value="Genomic_DNA"/>
</dbReference>
<accession>A0A420Y1Z1</accession>
<evidence type="ECO:0000313" key="5">
    <source>
        <dbReference type="EMBL" id="RKU41887.1"/>
    </source>
</evidence>
<evidence type="ECO:0000256" key="3">
    <source>
        <dbReference type="SAM" id="MobiDB-lite"/>
    </source>
</evidence>
<evidence type="ECO:0000256" key="1">
    <source>
        <dbReference type="ARBA" id="ARBA00006502"/>
    </source>
</evidence>
<proteinExistence type="inferred from homology"/>
<name>A0A420Y1Z1_9PEZI</name>
<comment type="similarity">
    <text evidence="1">Belongs to the SMAP family.</text>
</comment>
<feature type="compositionally biased region" description="Low complexity" evidence="3">
    <location>
        <begin position="257"/>
        <end position="271"/>
    </location>
</feature>
<feature type="compositionally biased region" description="Basic and acidic residues" evidence="3">
    <location>
        <begin position="190"/>
        <end position="205"/>
    </location>
</feature>
<feature type="compositionally biased region" description="Basic and acidic residues" evidence="3">
    <location>
        <begin position="145"/>
        <end position="168"/>
    </location>
</feature>
<feature type="compositionally biased region" description="Basic and acidic residues" evidence="3">
    <location>
        <begin position="44"/>
        <end position="55"/>
    </location>
</feature>
<dbReference type="Pfam" id="PF15477">
    <property type="entry name" value="SMAP"/>
    <property type="match status" value="1"/>
</dbReference>
<sequence>MGKHKKEARVDPRKVLMESSLESNSDGITESAAVEPKPKKSNKDRKESVSSEKSVKSTSTKKRKRDKEDPAASTTSKKDKKHKKQKKDQVKTASASASDDEDETPNVKVTKSGNDKHARQGTMEGTGPGPKSVEKGQGVSFVELMKQEREADKAQEAEAAERQRRQAELEAQELETLALERVAKKKRKEEKRAEKAAQKEQEKKAKKEKKKKSRDSAAHGNEGPPVSPFTEPKASGSGEGEMAKVEKSARPGPQEAASHTSSVHQSPSSAPRPGLQRTVSDKASIAKDSATGQPAKGTEVLEKWNVGGLEGGSQRQSKFARLLGAKKQGIAVEPAAGGASTRSGLDRVTNDLEKQFEYGRRMKHDSGGQKRGLGA</sequence>
<dbReference type="PANTHER" id="PTHR22175">
    <property type="entry name" value="SMALL ACIDIC PROTEIN-RELATED"/>
    <property type="match status" value="1"/>
</dbReference>
<protein>
    <recommendedName>
        <fullName evidence="2">Small acidic protein</fullName>
    </recommendedName>
</protein>
<reference evidence="5 6" key="1">
    <citation type="submission" date="2018-08" db="EMBL/GenBank/DDBJ databases">
        <title>Draft genome of the lignicolous fungus Coniochaeta pulveracea.</title>
        <authorList>
            <person name="Borstlap C.J."/>
            <person name="De Witt R.N."/>
            <person name="Botha A."/>
            <person name="Volschenk H."/>
        </authorList>
    </citation>
    <scope>NUCLEOTIDE SEQUENCE [LARGE SCALE GENOMIC DNA]</scope>
    <source>
        <strain evidence="5 6">CAB683</strain>
    </source>
</reference>
<dbReference type="InterPro" id="IPR026714">
    <property type="entry name" value="SMAP"/>
</dbReference>
<evidence type="ECO:0000259" key="4">
    <source>
        <dbReference type="Pfam" id="PF15477"/>
    </source>
</evidence>